<dbReference type="InterPro" id="IPR002121">
    <property type="entry name" value="HRDC_dom"/>
</dbReference>
<accession>A0A1A9WUY2</accession>
<dbReference type="GO" id="GO:0000166">
    <property type="term" value="F:nucleotide binding"/>
    <property type="evidence" value="ECO:0007669"/>
    <property type="project" value="InterPro"/>
</dbReference>
<evidence type="ECO:0000259" key="1">
    <source>
        <dbReference type="PROSITE" id="PS50967"/>
    </source>
</evidence>
<proteinExistence type="predicted"/>
<dbReference type="PROSITE" id="PS50967">
    <property type="entry name" value="HRDC"/>
    <property type="match status" value="1"/>
</dbReference>
<dbReference type="VEuPathDB" id="VectorBase:GBRI033397"/>
<evidence type="ECO:0000313" key="3">
    <source>
        <dbReference type="Proteomes" id="UP000091820"/>
    </source>
</evidence>
<dbReference type="InterPro" id="IPR010997">
    <property type="entry name" value="HRDC-like_sf"/>
</dbReference>
<keyword evidence="3" id="KW-1185">Reference proteome</keyword>
<reference evidence="3" key="1">
    <citation type="submission" date="2014-03" db="EMBL/GenBank/DDBJ databases">
        <authorList>
            <person name="Aksoy S."/>
            <person name="Warren W."/>
            <person name="Wilson R.K."/>
        </authorList>
    </citation>
    <scope>NUCLEOTIDE SEQUENCE [LARGE SCALE GENOMIC DNA]</scope>
    <source>
        <strain evidence="3">IAEA</strain>
    </source>
</reference>
<dbReference type="Pfam" id="PF00570">
    <property type="entry name" value="HRDC"/>
    <property type="match status" value="1"/>
</dbReference>
<protein>
    <recommendedName>
        <fullName evidence="1">HRDC domain-containing protein</fullName>
    </recommendedName>
</protein>
<dbReference type="Proteomes" id="UP000091820">
    <property type="component" value="Unassembled WGS sequence"/>
</dbReference>
<dbReference type="SUPFAM" id="SSF47819">
    <property type="entry name" value="HRDC-like"/>
    <property type="match status" value="1"/>
</dbReference>
<dbReference type="STRING" id="37001.A0A1A9WUY2"/>
<dbReference type="AlphaFoldDB" id="A0A1A9WUY2"/>
<dbReference type="GO" id="GO:0003676">
    <property type="term" value="F:nucleic acid binding"/>
    <property type="evidence" value="ECO:0007669"/>
    <property type="project" value="InterPro"/>
</dbReference>
<reference evidence="2" key="2">
    <citation type="submission" date="2020-05" db="UniProtKB">
        <authorList>
            <consortium name="EnsemblMetazoa"/>
        </authorList>
    </citation>
    <scope>IDENTIFICATION</scope>
    <source>
        <strain evidence="2">IAEA</strain>
    </source>
</reference>
<dbReference type="Gene3D" id="1.10.150.80">
    <property type="entry name" value="HRDC domain"/>
    <property type="match status" value="1"/>
</dbReference>
<feature type="domain" description="HRDC" evidence="1">
    <location>
        <begin position="54"/>
        <end position="134"/>
    </location>
</feature>
<dbReference type="InterPro" id="IPR044876">
    <property type="entry name" value="HRDC_dom_sf"/>
</dbReference>
<organism evidence="2 3">
    <name type="scientific">Glossina brevipalpis</name>
    <dbReference type="NCBI Taxonomy" id="37001"/>
    <lineage>
        <taxon>Eukaryota</taxon>
        <taxon>Metazoa</taxon>
        <taxon>Ecdysozoa</taxon>
        <taxon>Arthropoda</taxon>
        <taxon>Hexapoda</taxon>
        <taxon>Insecta</taxon>
        <taxon>Pterygota</taxon>
        <taxon>Neoptera</taxon>
        <taxon>Endopterygota</taxon>
        <taxon>Diptera</taxon>
        <taxon>Brachycera</taxon>
        <taxon>Muscomorpha</taxon>
        <taxon>Hippoboscoidea</taxon>
        <taxon>Glossinidae</taxon>
        <taxon>Glossina</taxon>
    </lineage>
</organism>
<sequence>MLPCRVDKLMKEEVRISFSRIRKDGAKSLLSNNEVASNSVATVSQKDSMEAKLREISSRCYDDLLDLRRTFAAAHNVTMASIMNIQAMKIMSEQLPETAADMYLVPHVTKANFDKYGEKRLQITRGYAAEKLCYLLDLRDQHEEENDQNKEKTTSCNQNFISEKSGRGWFVG</sequence>
<name>A0A1A9WUY2_9MUSC</name>
<dbReference type="EnsemblMetazoa" id="GBRI033397-RA">
    <property type="protein sequence ID" value="GBRI033397-PA"/>
    <property type="gene ID" value="GBRI033397"/>
</dbReference>
<evidence type="ECO:0000313" key="2">
    <source>
        <dbReference type="EnsemblMetazoa" id="GBRI033397-PA"/>
    </source>
</evidence>
<dbReference type="SMART" id="SM00341">
    <property type="entry name" value="HRDC"/>
    <property type="match status" value="1"/>
</dbReference>